<evidence type="ECO:0000256" key="5">
    <source>
        <dbReference type="ARBA" id="ARBA00022989"/>
    </source>
</evidence>
<dbReference type="Proteomes" id="UP000438991">
    <property type="component" value="Unassembled WGS sequence"/>
</dbReference>
<proteinExistence type="predicted"/>
<dbReference type="PRINTS" id="PR00173">
    <property type="entry name" value="EDTRNSPORT"/>
</dbReference>
<evidence type="ECO:0000256" key="2">
    <source>
        <dbReference type="ARBA" id="ARBA00022448"/>
    </source>
</evidence>
<dbReference type="EMBL" id="WNKV01000024">
    <property type="protein sequence ID" value="MTW19148.1"/>
    <property type="molecule type" value="Genomic_DNA"/>
</dbReference>
<accession>A0A327JZF7</accession>
<name>A0A327JZF7_9BRAD</name>
<dbReference type="Pfam" id="PF00375">
    <property type="entry name" value="SDF"/>
    <property type="match status" value="1"/>
</dbReference>
<dbReference type="SUPFAM" id="SSF118215">
    <property type="entry name" value="Proton glutamate symport protein"/>
    <property type="match status" value="1"/>
</dbReference>
<keyword evidence="4 7" id="KW-0812">Transmembrane</keyword>
<feature type="transmembrane region" description="Helical" evidence="7">
    <location>
        <begin position="202"/>
        <end position="223"/>
    </location>
</feature>
<evidence type="ECO:0000313" key="8">
    <source>
        <dbReference type="EMBL" id="MTW19148.1"/>
    </source>
</evidence>
<feature type="transmembrane region" description="Helical" evidence="7">
    <location>
        <begin position="84"/>
        <end position="105"/>
    </location>
</feature>
<evidence type="ECO:0000256" key="3">
    <source>
        <dbReference type="ARBA" id="ARBA00022475"/>
    </source>
</evidence>
<comment type="subcellular location">
    <subcellularLocation>
        <location evidence="1">Cell membrane</location>
        <topology evidence="1">Multi-pass membrane protein</topology>
    </subcellularLocation>
</comment>
<feature type="transmembrane region" description="Helical" evidence="7">
    <location>
        <begin position="235"/>
        <end position="255"/>
    </location>
</feature>
<keyword evidence="2" id="KW-0813">Transport</keyword>
<gene>
    <name evidence="8" type="ORF">GJ689_23395</name>
</gene>
<reference evidence="8 9" key="1">
    <citation type="submission" date="2019-11" db="EMBL/GenBank/DDBJ databases">
        <title>Whole-genome sequence of Rhodoplanes serenus DSM 18633, type strain.</title>
        <authorList>
            <person name="Kyndt J.A."/>
            <person name="Meyer T.E."/>
        </authorList>
    </citation>
    <scope>NUCLEOTIDE SEQUENCE [LARGE SCALE GENOMIC DNA]</scope>
    <source>
        <strain evidence="8 9">DSM 18633</strain>
    </source>
</reference>
<feature type="transmembrane region" description="Helical" evidence="7">
    <location>
        <begin position="7"/>
        <end position="25"/>
    </location>
</feature>
<dbReference type="PANTHER" id="PTHR42865:SF7">
    <property type="entry name" value="PROTON_GLUTAMATE-ASPARTATE SYMPORTER"/>
    <property type="match status" value="1"/>
</dbReference>
<keyword evidence="3" id="KW-1003">Cell membrane</keyword>
<feature type="transmembrane region" description="Helical" evidence="7">
    <location>
        <begin position="369"/>
        <end position="390"/>
    </location>
</feature>
<protein>
    <submittedName>
        <fullName evidence="8">Cation:dicarboxylase symporter family transporter</fullName>
    </submittedName>
</protein>
<sequence>MKQHNKLLLGFVLGVGFGLLAYYYLPAKQYPFMTTFSEVMTFIGAIFLRMIFMMVVPLILSALMLGTMELGKGAGLGKVAGRSLLFTILLSGTSVIIAVVLTNILRPGAGLDFDKAALASNAGVLSIQRNVAATQGKPWYQYIVDLLPQNPIDSAARAFSGEIVAVMVFALFFGWALSTVIKNDNHPTKQVLESIFQACMKIIGLAMMIAPYAIFGIVFNTAYRMGAGFLGNVAFYAFVVVLGLSIQFLIVYSLMIRVVARTSPLGFFAQCKEVYLYAFSTASSNATLPVALACADNILKLPPKISRFVLTIGASANQNGSALFEGVTVIFLAQVYGIDLSIGQQVIVVLMSMLAGVGTAGVPGGALPLIVVVMIQVGIPAEGIGLIIGVDRFLDMCRTTLNVAGDLVIAKLVTSTVDEGTLSRMREEPTTEDQPAAAA</sequence>
<dbReference type="Gene3D" id="1.10.3860.10">
    <property type="entry name" value="Sodium:dicarboxylate symporter"/>
    <property type="match status" value="1"/>
</dbReference>
<evidence type="ECO:0000256" key="6">
    <source>
        <dbReference type="ARBA" id="ARBA00023136"/>
    </source>
</evidence>
<dbReference type="GO" id="GO:0015293">
    <property type="term" value="F:symporter activity"/>
    <property type="evidence" value="ECO:0007669"/>
    <property type="project" value="UniProtKB-KW"/>
</dbReference>
<organism evidence="8 9">
    <name type="scientific">Rhodoplanes serenus</name>
    <dbReference type="NCBI Taxonomy" id="200615"/>
    <lineage>
        <taxon>Bacteria</taxon>
        <taxon>Pseudomonadati</taxon>
        <taxon>Pseudomonadota</taxon>
        <taxon>Alphaproteobacteria</taxon>
        <taxon>Hyphomicrobiales</taxon>
        <taxon>Nitrobacteraceae</taxon>
        <taxon>Rhodoplanes</taxon>
    </lineage>
</organism>
<dbReference type="InterPro" id="IPR036458">
    <property type="entry name" value="Na:dicarbo_symporter_sf"/>
</dbReference>
<dbReference type="PANTHER" id="PTHR42865">
    <property type="entry name" value="PROTON/GLUTAMATE-ASPARTATE SYMPORTER"/>
    <property type="match status" value="1"/>
</dbReference>
<dbReference type="GO" id="GO:0005886">
    <property type="term" value="C:plasma membrane"/>
    <property type="evidence" value="ECO:0007669"/>
    <property type="project" value="UniProtKB-SubCell"/>
</dbReference>
<comment type="caution">
    <text evidence="8">The sequence shown here is derived from an EMBL/GenBank/DDBJ whole genome shotgun (WGS) entry which is preliminary data.</text>
</comment>
<dbReference type="InterPro" id="IPR001991">
    <property type="entry name" value="Na-dicarboxylate_symporter"/>
</dbReference>
<feature type="transmembrane region" description="Helical" evidence="7">
    <location>
        <begin position="40"/>
        <end position="63"/>
    </location>
</feature>
<keyword evidence="6 7" id="KW-0472">Membrane</keyword>
<keyword evidence="5 7" id="KW-1133">Transmembrane helix</keyword>
<evidence type="ECO:0000256" key="1">
    <source>
        <dbReference type="ARBA" id="ARBA00004651"/>
    </source>
</evidence>
<feature type="transmembrane region" description="Helical" evidence="7">
    <location>
        <begin position="346"/>
        <end position="363"/>
    </location>
</feature>
<dbReference type="RefSeq" id="WP_111388000.1">
    <property type="nucleotide sequence ID" value="NZ_NPEW01000274.1"/>
</dbReference>
<evidence type="ECO:0000256" key="7">
    <source>
        <dbReference type="SAM" id="Phobius"/>
    </source>
</evidence>
<dbReference type="GO" id="GO:0006835">
    <property type="term" value="P:dicarboxylic acid transport"/>
    <property type="evidence" value="ECO:0007669"/>
    <property type="project" value="TreeGrafter"/>
</dbReference>
<dbReference type="AlphaFoldDB" id="A0A327JZF7"/>
<evidence type="ECO:0000256" key="4">
    <source>
        <dbReference type="ARBA" id="ARBA00022692"/>
    </source>
</evidence>
<evidence type="ECO:0000313" key="9">
    <source>
        <dbReference type="Proteomes" id="UP000438991"/>
    </source>
</evidence>
<feature type="transmembrane region" description="Helical" evidence="7">
    <location>
        <begin position="163"/>
        <end position="181"/>
    </location>
</feature>